<dbReference type="Gene3D" id="1.10.10.10">
    <property type="entry name" value="Winged helix-like DNA-binding domain superfamily/Winged helix DNA-binding domain"/>
    <property type="match status" value="1"/>
</dbReference>
<accession>L0K3G2</accession>
<proteinExistence type="predicted"/>
<protein>
    <submittedName>
        <fullName evidence="1">Uncharacterized protein</fullName>
    </submittedName>
</protein>
<dbReference type="EMBL" id="CP003931">
    <property type="protein sequence ID" value="AGB39807.1"/>
    <property type="molecule type" value="Genomic_DNA"/>
</dbReference>
<keyword evidence="2" id="KW-1185">Reference proteome</keyword>
<geneLocation type="plasmid" evidence="1">
    <name>2</name>
</geneLocation>
<dbReference type="RefSeq" id="WP_015323238.1">
    <property type="nucleotide sequence ID" value="NC_019976.1"/>
</dbReference>
<dbReference type="InterPro" id="IPR036390">
    <property type="entry name" value="WH_DNA-bd_sf"/>
</dbReference>
<organism evidence="1 2">
    <name type="scientific">Natronococcus occultus SP4</name>
    <dbReference type="NCBI Taxonomy" id="694430"/>
    <lineage>
        <taxon>Archaea</taxon>
        <taxon>Methanobacteriati</taxon>
        <taxon>Methanobacteriota</taxon>
        <taxon>Stenosarchaea group</taxon>
        <taxon>Halobacteria</taxon>
        <taxon>Halobacteriales</taxon>
        <taxon>Natrialbaceae</taxon>
        <taxon>Natronococcus</taxon>
    </lineage>
</organism>
<dbReference type="Proteomes" id="UP000010878">
    <property type="component" value="Plasmid 2"/>
</dbReference>
<dbReference type="SUPFAM" id="SSF46785">
    <property type="entry name" value="Winged helix' DNA-binding domain"/>
    <property type="match status" value="1"/>
</dbReference>
<gene>
    <name evidence="1" type="ORF">Natoc_4095</name>
</gene>
<name>L0K3G2_9EURY</name>
<dbReference type="InterPro" id="IPR036388">
    <property type="entry name" value="WH-like_DNA-bd_sf"/>
</dbReference>
<sequence>MSSDRKRNDRGEYVETVTPEGVLEVMRRSPDPIVTAKEVGEALGRTSEAARQKLLKLQDEGIVARRKVGAGAVVWWIVDADREGPVDEFDPSDPLFTDPVTFSSGETDVSANTDAYLADAIAGESDDE</sequence>
<reference evidence="1 2" key="1">
    <citation type="submission" date="2012-11" db="EMBL/GenBank/DDBJ databases">
        <title>FINISHED of Natronococcus occultus SP4, DSM 3396.</title>
        <authorList>
            <consortium name="DOE Joint Genome Institute"/>
            <person name="Eisen J."/>
            <person name="Huntemann M."/>
            <person name="Wei C.-L."/>
            <person name="Han J."/>
            <person name="Detter J.C."/>
            <person name="Han C."/>
            <person name="Tapia R."/>
            <person name="Chen A."/>
            <person name="Kyrpides N."/>
            <person name="Mavromatis K."/>
            <person name="Markowitz V."/>
            <person name="Szeto E."/>
            <person name="Ivanova N."/>
            <person name="Mikhailova N."/>
            <person name="Ovchinnikova G."/>
            <person name="Pagani I."/>
            <person name="Pati A."/>
            <person name="Goodwin L."/>
            <person name="Nordberg H.P."/>
            <person name="Cantor M.N."/>
            <person name="Hua S.X."/>
            <person name="Woyke T."/>
            <person name="Eisen J."/>
            <person name="Klenk H.-P."/>
            <person name="Klenk H.-P."/>
        </authorList>
    </citation>
    <scope>NUCLEOTIDE SEQUENCE [LARGE SCALE GENOMIC DNA]</scope>
    <source>
        <strain evidence="1 2">SP4</strain>
        <plasmid evidence="2">Plasmid 2</plasmid>
    </source>
</reference>
<dbReference type="AlphaFoldDB" id="L0K3G2"/>
<dbReference type="OrthoDB" id="189973at2157"/>
<dbReference type="HOGENOM" id="CLU_1954724_0_0_2"/>
<evidence type="ECO:0000313" key="1">
    <source>
        <dbReference type="EMBL" id="AGB39807.1"/>
    </source>
</evidence>
<keyword evidence="1" id="KW-0614">Plasmid</keyword>
<dbReference type="KEGG" id="nou:Natoc_4095"/>
<dbReference type="GeneID" id="14405822"/>
<evidence type="ECO:0000313" key="2">
    <source>
        <dbReference type="Proteomes" id="UP000010878"/>
    </source>
</evidence>